<keyword evidence="2" id="KW-1185">Reference proteome</keyword>
<organism evidence="1 2">
    <name type="scientific">Halobium salinum</name>
    <dbReference type="NCBI Taxonomy" id="1364940"/>
    <lineage>
        <taxon>Archaea</taxon>
        <taxon>Methanobacteriati</taxon>
        <taxon>Methanobacteriota</taxon>
        <taxon>Stenosarchaea group</taxon>
        <taxon>Halobacteria</taxon>
        <taxon>Halobacteriales</taxon>
        <taxon>Haloferacaceae</taxon>
        <taxon>Halobium</taxon>
    </lineage>
</organism>
<dbReference type="Proteomes" id="UP001595921">
    <property type="component" value="Unassembled WGS sequence"/>
</dbReference>
<evidence type="ECO:0000313" key="1">
    <source>
        <dbReference type="EMBL" id="MFC4359469.1"/>
    </source>
</evidence>
<sequence>MPDNPHFYTVHDEHPDHGGFEAVFRVHSDGTRFTLEPGRSTFPTTNSGRRAECVERAVEAVHDEFGEAVTVTYDEEDL</sequence>
<comment type="caution">
    <text evidence="1">The sequence shown here is derived from an EMBL/GenBank/DDBJ whole genome shotgun (WGS) entry which is preliminary data.</text>
</comment>
<protein>
    <recommendedName>
        <fullName evidence="3">DUF2188 domain-containing protein</fullName>
    </recommendedName>
</protein>
<dbReference type="RefSeq" id="WP_267621729.1">
    <property type="nucleotide sequence ID" value="NZ_JAODIW010000006.1"/>
</dbReference>
<evidence type="ECO:0008006" key="3">
    <source>
        <dbReference type="Google" id="ProtNLM"/>
    </source>
</evidence>
<proteinExistence type="predicted"/>
<evidence type="ECO:0000313" key="2">
    <source>
        <dbReference type="Proteomes" id="UP001595921"/>
    </source>
</evidence>
<name>A0ABD5PF49_9EURY</name>
<reference evidence="1 2" key="1">
    <citation type="journal article" date="2019" name="Int. J. Syst. Evol. Microbiol.">
        <title>The Global Catalogue of Microorganisms (GCM) 10K type strain sequencing project: providing services to taxonomists for standard genome sequencing and annotation.</title>
        <authorList>
            <consortium name="The Broad Institute Genomics Platform"/>
            <consortium name="The Broad Institute Genome Sequencing Center for Infectious Disease"/>
            <person name="Wu L."/>
            <person name="Ma J."/>
        </authorList>
    </citation>
    <scope>NUCLEOTIDE SEQUENCE [LARGE SCALE GENOMIC DNA]</scope>
    <source>
        <strain evidence="1 2">CGMCC 1.12553</strain>
    </source>
</reference>
<accession>A0ABD5PF49</accession>
<dbReference type="EMBL" id="JBHSDS010000008">
    <property type="protein sequence ID" value="MFC4359469.1"/>
    <property type="molecule type" value="Genomic_DNA"/>
</dbReference>
<gene>
    <name evidence="1" type="ORF">ACFO0N_16115</name>
</gene>
<dbReference type="AlphaFoldDB" id="A0ABD5PF49"/>